<evidence type="ECO:0000313" key="4">
    <source>
        <dbReference type="Proteomes" id="UP000331308"/>
    </source>
</evidence>
<organism evidence="3 4">
    <name type="scientific">Bifidobacterium pseudocatenulatum</name>
    <dbReference type="NCBI Taxonomy" id="28026"/>
    <lineage>
        <taxon>Bacteria</taxon>
        <taxon>Bacillati</taxon>
        <taxon>Actinomycetota</taxon>
        <taxon>Actinomycetes</taxon>
        <taxon>Bifidobacteriales</taxon>
        <taxon>Bifidobacteriaceae</taxon>
        <taxon>Bifidobacterium</taxon>
    </lineage>
</organism>
<gene>
    <name evidence="3" type="ORF">BPLFYP29_01077</name>
</gene>
<accession>A0AAX3IY62</accession>
<dbReference type="InterPro" id="IPR048020">
    <property type="entry name" value="Transpos_IS3"/>
</dbReference>
<dbReference type="SUPFAM" id="SSF53098">
    <property type="entry name" value="Ribonuclease H-like"/>
    <property type="match status" value="1"/>
</dbReference>
<dbReference type="AlphaFoldDB" id="A0AAX3IY62"/>
<dbReference type="InterPro" id="IPR050900">
    <property type="entry name" value="Transposase_IS3/IS150/IS904"/>
</dbReference>
<dbReference type="InterPro" id="IPR001584">
    <property type="entry name" value="Integrase_cat-core"/>
</dbReference>
<dbReference type="EMBL" id="CABHOD010000006">
    <property type="protein sequence ID" value="VUX63669.1"/>
    <property type="molecule type" value="Genomic_DNA"/>
</dbReference>
<protein>
    <submittedName>
        <fullName evidence="3">Integrase core domain protein</fullName>
    </submittedName>
</protein>
<dbReference type="PANTHER" id="PTHR46889">
    <property type="entry name" value="TRANSPOSASE INSF FOR INSERTION SEQUENCE IS3B-RELATED"/>
    <property type="match status" value="1"/>
</dbReference>
<dbReference type="Proteomes" id="UP000331308">
    <property type="component" value="Unassembled WGS sequence"/>
</dbReference>
<comment type="caution">
    <text evidence="3">The sequence shown here is derived from an EMBL/GenBank/DDBJ whole genome shotgun (WGS) entry which is preliminary data.</text>
</comment>
<evidence type="ECO:0000313" key="3">
    <source>
        <dbReference type="EMBL" id="VUX63669.1"/>
    </source>
</evidence>
<proteinExistence type="predicted"/>
<name>A0AAX3IY62_BIFPS</name>
<dbReference type="GO" id="GO:0003676">
    <property type="term" value="F:nucleic acid binding"/>
    <property type="evidence" value="ECO:0007669"/>
    <property type="project" value="InterPro"/>
</dbReference>
<dbReference type="Gene3D" id="3.30.420.10">
    <property type="entry name" value="Ribonuclease H-like superfamily/Ribonuclease H"/>
    <property type="match status" value="1"/>
</dbReference>
<comment type="function">
    <text evidence="1">Involved in the transposition of the insertion sequence.</text>
</comment>
<dbReference type="PANTHER" id="PTHR46889:SF5">
    <property type="entry name" value="INTEGRASE PROTEIN"/>
    <property type="match status" value="1"/>
</dbReference>
<dbReference type="PROSITE" id="PS50994">
    <property type="entry name" value="INTEGRASE"/>
    <property type="match status" value="1"/>
</dbReference>
<evidence type="ECO:0000259" key="2">
    <source>
        <dbReference type="PROSITE" id="PS50994"/>
    </source>
</evidence>
<dbReference type="GO" id="GO:0015074">
    <property type="term" value="P:DNA integration"/>
    <property type="evidence" value="ECO:0007669"/>
    <property type="project" value="InterPro"/>
</dbReference>
<dbReference type="NCBIfam" id="NF033516">
    <property type="entry name" value="transpos_IS3"/>
    <property type="match status" value="1"/>
</dbReference>
<dbReference type="InterPro" id="IPR036397">
    <property type="entry name" value="RNaseH_sf"/>
</dbReference>
<reference evidence="3 4" key="1">
    <citation type="submission" date="2019-07" db="EMBL/GenBank/DDBJ databases">
        <authorList>
            <person name="Chang H.-W."/>
            <person name="Raman A."/>
            <person name="Venkatesh S."/>
            <person name="Gehrig J."/>
        </authorList>
    </citation>
    <scope>NUCLEOTIDE SEQUENCE [LARGE SCALE GENOMIC DNA]</scope>
    <source>
        <strain evidence="3">Bifidobacterium_pseudocatenulatum_LFYP_29</strain>
    </source>
</reference>
<dbReference type="InterPro" id="IPR012337">
    <property type="entry name" value="RNaseH-like_sf"/>
</dbReference>
<dbReference type="RefSeq" id="WP_260847040.1">
    <property type="nucleotide sequence ID" value="NZ_CABHOD010000006.1"/>
</dbReference>
<feature type="domain" description="Integrase catalytic" evidence="2">
    <location>
        <begin position="115"/>
        <end position="275"/>
    </location>
</feature>
<dbReference type="InterPro" id="IPR025948">
    <property type="entry name" value="HTH-like_dom"/>
</dbReference>
<dbReference type="Pfam" id="PF13276">
    <property type="entry name" value="HTH_21"/>
    <property type="match status" value="1"/>
</dbReference>
<evidence type="ECO:0000256" key="1">
    <source>
        <dbReference type="ARBA" id="ARBA00002286"/>
    </source>
</evidence>
<sequence length="277" mass="31428">MIRANAARCPISAQCRILGVPRSTYYWMTGHPETERVDPIAGDVRAVWRDSRERYGARKIKAALERRGVTASRRRIGNIMREQGMTSAYARRRFKPHKTRVNEAKLANLLDREFEGYAPHTHLASDLTYVRVGNGWAYVCLLAGLADRGIAGYSAGRFRDAGLVLGAFATLGFPLADVRVFHTERGGGFDNTRIDELLDVFGIKGSLSRKGNPYDNAVVESTDRLLRKELVCRNRYATIEQLRRDLNDCVWWSDGRRLRFTLGYRSPKEFTEQGLVL</sequence>